<evidence type="ECO:0000313" key="9">
    <source>
        <dbReference type="Proteomes" id="UP000290189"/>
    </source>
</evidence>
<evidence type="ECO:0000313" key="8">
    <source>
        <dbReference type="EMBL" id="SPQ97423.1"/>
    </source>
</evidence>
<dbReference type="Gene3D" id="3.40.50.720">
    <property type="entry name" value="NAD(P)-binding Rossmann-like Domain"/>
    <property type="match status" value="1"/>
</dbReference>
<feature type="domain" description="C2H2-type" evidence="7">
    <location>
        <begin position="685"/>
        <end position="715"/>
    </location>
</feature>
<dbReference type="AlphaFoldDB" id="A0A3P3YB78"/>
<dbReference type="InterPro" id="IPR013087">
    <property type="entry name" value="Znf_C2H2_type"/>
</dbReference>
<dbReference type="SUPFAM" id="SSF51971">
    <property type="entry name" value="Nucleotide-binding domain"/>
    <property type="match status" value="1"/>
</dbReference>
<dbReference type="GO" id="GO:0008270">
    <property type="term" value="F:zinc ion binding"/>
    <property type="evidence" value="ECO:0007669"/>
    <property type="project" value="UniProtKB-KW"/>
</dbReference>
<evidence type="ECO:0000256" key="4">
    <source>
        <dbReference type="ARBA" id="ARBA00022857"/>
    </source>
</evidence>
<dbReference type="PRINTS" id="PR00419">
    <property type="entry name" value="ADXRDTASE"/>
</dbReference>
<keyword evidence="2" id="KW-0285">Flavoprotein</keyword>
<keyword evidence="5" id="KW-0560">Oxidoreductase</keyword>
<dbReference type="PROSITE" id="PS00028">
    <property type="entry name" value="ZINC_FINGER_C2H2_1"/>
    <property type="match status" value="1"/>
</dbReference>
<name>A0A3P3YB78_PLABS</name>
<evidence type="ECO:0000256" key="5">
    <source>
        <dbReference type="ARBA" id="ARBA00023002"/>
    </source>
</evidence>
<reference evidence="8 9" key="1">
    <citation type="submission" date="2018-03" db="EMBL/GenBank/DDBJ databases">
        <authorList>
            <person name="Fogelqvist J."/>
        </authorList>
    </citation>
    <scope>NUCLEOTIDE SEQUENCE [LARGE SCALE GENOMIC DNA]</scope>
</reference>
<evidence type="ECO:0000256" key="3">
    <source>
        <dbReference type="ARBA" id="ARBA00022827"/>
    </source>
</evidence>
<keyword evidence="4" id="KW-0521">NADP</keyword>
<gene>
    <name evidence="8" type="ORF">PLBR_LOCUS4638</name>
</gene>
<dbReference type="PANTHER" id="PTHR48467:SF1">
    <property type="entry name" value="GLUTAMATE SYNTHASE 1 [NADH], CHLOROPLASTIC-LIKE"/>
    <property type="match status" value="1"/>
</dbReference>
<dbReference type="InterPro" id="IPR055275">
    <property type="entry name" value="Ferredox_Rdtase"/>
</dbReference>
<comment type="cofactor">
    <cofactor evidence="1">
        <name>FAD</name>
        <dbReference type="ChEBI" id="CHEBI:57692"/>
    </cofactor>
</comment>
<keyword evidence="8" id="KW-0496">Mitochondrion</keyword>
<dbReference type="Proteomes" id="UP000290189">
    <property type="component" value="Unassembled WGS sequence"/>
</dbReference>
<geneLocation type="mitochondrion" evidence="8"/>
<dbReference type="EMBL" id="OVEO01000007">
    <property type="protein sequence ID" value="SPQ97423.1"/>
    <property type="molecule type" value="Genomic_DNA"/>
</dbReference>
<keyword evidence="6" id="KW-0479">Metal-binding</keyword>
<accession>A0A3P3YB78</accession>
<evidence type="ECO:0000256" key="1">
    <source>
        <dbReference type="ARBA" id="ARBA00001974"/>
    </source>
</evidence>
<keyword evidence="6" id="KW-0863">Zinc-finger</keyword>
<dbReference type="InterPro" id="IPR036188">
    <property type="entry name" value="FAD/NAD-bd_sf"/>
</dbReference>
<organism evidence="8 9">
    <name type="scientific">Plasmodiophora brassicae</name>
    <name type="common">Clubroot disease agent</name>
    <dbReference type="NCBI Taxonomy" id="37360"/>
    <lineage>
        <taxon>Eukaryota</taxon>
        <taxon>Sar</taxon>
        <taxon>Rhizaria</taxon>
        <taxon>Endomyxa</taxon>
        <taxon>Phytomyxea</taxon>
        <taxon>Plasmodiophorida</taxon>
        <taxon>Plasmodiophoridae</taxon>
        <taxon>Plasmodiophora</taxon>
    </lineage>
</organism>
<evidence type="ECO:0000256" key="2">
    <source>
        <dbReference type="ARBA" id="ARBA00022630"/>
    </source>
</evidence>
<evidence type="ECO:0000259" key="7">
    <source>
        <dbReference type="PROSITE" id="PS50157"/>
    </source>
</evidence>
<dbReference type="SMART" id="SM00355">
    <property type="entry name" value="ZnF_C2H2"/>
    <property type="match status" value="1"/>
</dbReference>
<keyword evidence="6" id="KW-0862">Zinc</keyword>
<dbReference type="Pfam" id="PF07992">
    <property type="entry name" value="Pyr_redox_2"/>
    <property type="match status" value="1"/>
</dbReference>
<dbReference type="InterPro" id="IPR023753">
    <property type="entry name" value="FAD/NAD-binding_dom"/>
</dbReference>
<dbReference type="Gene3D" id="3.50.50.60">
    <property type="entry name" value="FAD/NAD(P)-binding domain"/>
    <property type="match status" value="1"/>
</dbReference>
<dbReference type="PANTHER" id="PTHR48467">
    <property type="entry name" value="GLUTAMATE SYNTHASE 1 [NADH], CHLOROPLASTIC-LIKE"/>
    <property type="match status" value="1"/>
</dbReference>
<sequence length="738" mass="80817">MRRVWRSAAGAWRPASRRAMHICIVGSGPSAFYTAKYFLRDRPDGRVDMVERLPTPFGLVRSGVAPDHQDTKSVTNEFQSILDDERCRFFGNVELDRDVTAEGLLKAYDSVVLACGAGSDVSMNIPGEHLQNCVSARAFVNWYNGHPDHVGDKYNLDVTDAVIIGQGNVAIDVARVLCSRGESLQHTDITEQAVEALQKSRIENVSVVGRRGPAQSSFTNKELRELITKRSFPTIIRPEDLDKDLMTEATRQELTTRAVHRKMEILWKAQKEGEQQARPIVEGQPVLRLRFYLNPVRILPSDSHPESVGAIEFERTRLEGAPGQQRSVPTGEFETIKAGLVVRSIGYRSISFNGIPFDDVKGIVPNVGGRAIRSDGSTFPCLYVTGWIKRGATGIIGSNIMDAAETVQAVLADAHVQTSGQDRDALWQSVADSGLSVVTKSGWKTIDADEVERGHSRGKPREKLTRLDDLLEKGRISMAAYLCNRLSLPLSLARIEWRRCARLLVTGALFCTLSRSSPTAASIALLMQTGARQVALSGIPFGAMPSTSNGGVLRPRVVRVQSGVSLAPSMQAPVHTPFLMSPTSAFIARSQFVIPFASTLPNAPAVANPVPRWAPTSRGESAPIAVLQVQSPTTASDKAYCMAPVPVYDYQRVAQMVALFPQSWRPGFQYQKRRRLPPSEVVRTFRCRYPGCPKAYGSGPALNLHIKKKHSGTATADVKLTAAPTTTMIDVSRYSSSN</sequence>
<dbReference type="GO" id="GO:0016491">
    <property type="term" value="F:oxidoreductase activity"/>
    <property type="evidence" value="ECO:0007669"/>
    <property type="project" value="UniProtKB-KW"/>
</dbReference>
<keyword evidence="3" id="KW-0274">FAD</keyword>
<evidence type="ECO:0000256" key="6">
    <source>
        <dbReference type="PROSITE-ProRule" id="PRU00042"/>
    </source>
</evidence>
<protein>
    <recommendedName>
        <fullName evidence="7">C2H2-type domain-containing protein</fullName>
    </recommendedName>
</protein>
<dbReference type="PROSITE" id="PS50157">
    <property type="entry name" value="ZINC_FINGER_C2H2_2"/>
    <property type="match status" value="1"/>
</dbReference>
<proteinExistence type="predicted"/>